<evidence type="ECO:0000256" key="9">
    <source>
        <dbReference type="ARBA" id="ARBA00023284"/>
    </source>
</evidence>
<reference evidence="12" key="1">
    <citation type="submission" date="2024-06" db="EMBL/GenBank/DDBJ databases">
        <title>The genome sequences of Kitasatospora sp. strain HUAS MG31.</title>
        <authorList>
            <person name="Mo P."/>
        </authorList>
    </citation>
    <scope>NUCLEOTIDE SEQUENCE</scope>
    <source>
        <strain evidence="12">HUAS MG31</strain>
    </source>
</reference>
<dbReference type="GO" id="GO:0048038">
    <property type="term" value="F:quinone binding"/>
    <property type="evidence" value="ECO:0007669"/>
    <property type="project" value="UniProtKB-KW"/>
</dbReference>
<keyword evidence="5 10" id="KW-1133">Transmembrane helix</keyword>
<dbReference type="InterPro" id="IPR041714">
    <property type="entry name" value="VKOR_Actinobacteria"/>
</dbReference>
<evidence type="ECO:0000256" key="5">
    <source>
        <dbReference type="ARBA" id="ARBA00022989"/>
    </source>
</evidence>
<dbReference type="AlphaFoldDB" id="A0AAU8K295"/>
<dbReference type="KEGG" id="kcm:ABWK59_29290"/>
<dbReference type="GO" id="GO:0016020">
    <property type="term" value="C:membrane"/>
    <property type="evidence" value="ECO:0007669"/>
    <property type="project" value="UniProtKB-SubCell"/>
</dbReference>
<evidence type="ECO:0000256" key="6">
    <source>
        <dbReference type="ARBA" id="ARBA00023002"/>
    </source>
</evidence>
<accession>A0AAU8K295</accession>
<comment type="subcellular location">
    <subcellularLocation>
        <location evidence="1">Membrane</location>
        <topology evidence="1">Multi-pass membrane protein</topology>
    </subcellularLocation>
</comment>
<evidence type="ECO:0000313" key="12">
    <source>
        <dbReference type="EMBL" id="XCM82716.1"/>
    </source>
</evidence>
<feature type="domain" description="Vitamin K epoxide reductase" evidence="11">
    <location>
        <begin position="10"/>
        <end position="151"/>
    </location>
</feature>
<dbReference type="InterPro" id="IPR038354">
    <property type="entry name" value="VKOR_sf"/>
</dbReference>
<evidence type="ECO:0000256" key="2">
    <source>
        <dbReference type="ARBA" id="ARBA00006214"/>
    </source>
</evidence>
<organism evidence="12">
    <name type="scientific">Kitasatospora camelliae</name>
    <dbReference type="NCBI Taxonomy" id="3156397"/>
    <lineage>
        <taxon>Bacteria</taxon>
        <taxon>Bacillati</taxon>
        <taxon>Actinomycetota</taxon>
        <taxon>Actinomycetes</taxon>
        <taxon>Kitasatosporales</taxon>
        <taxon>Streptomycetaceae</taxon>
        <taxon>Kitasatospora</taxon>
    </lineage>
</organism>
<keyword evidence="4" id="KW-0874">Quinone</keyword>
<evidence type="ECO:0000256" key="3">
    <source>
        <dbReference type="ARBA" id="ARBA00022692"/>
    </source>
</evidence>
<feature type="transmembrane region" description="Helical" evidence="10">
    <location>
        <begin position="12"/>
        <end position="33"/>
    </location>
</feature>
<dbReference type="GO" id="GO:0016491">
    <property type="term" value="F:oxidoreductase activity"/>
    <property type="evidence" value="ECO:0007669"/>
    <property type="project" value="UniProtKB-KW"/>
</dbReference>
<dbReference type="Gene3D" id="1.20.1440.130">
    <property type="entry name" value="VKOR domain"/>
    <property type="match status" value="1"/>
</dbReference>
<keyword evidence="9" id="KW-0676">Redox-active center</keyword>
<feature type="transmembrane region" description="Helical" evidence="10">
    <location>
        <begin position="126"/>
        <end position="149"/>
    </location>
</feature>
<dbReference type="RefSeq" id="WP_354643649.1">
    <property type="nucleotide sequence ID" value="NZ_CP159872.1"/>
</dbReference>
<keyword evidence="6" id="KW-0560">Oxidoreductase</keyword>
<gene>
    <name evidence="12" type="ORF">ABWK59_29290</name>
</gene>
<dbReference type="SMART" id="SM00756">
    <property type="entry name" value="VKc"/>
    <property type="match status" value="1"/>
</dbReference>
<feature type="transmembrane region" description="Helical" evidence="10">
    <location>
        <begin position="74"/>
        <end position="93"/>
    </location>
</feature>
<keyword evidence="3 10" id="KW-0812">Transmembrane</keyword>
<sequence>MRPGAPVGAGRPYAFLLLAGGLLGLAASAVLTVDKIRLLQNPGYRPNCNINPVISCGSVVQTAQAEAFGFPNSLIGLAAFGALAAVGTGLVAGAVYHRWFWLGLQTGTLLGLGFVLWLIDQALYDIGALCPYCMVVWAVMLPLCWYTALHLLRSGVLPAPRWWPAVARWHWVVPAVWYLGIALLILNRFWSYWRTLL</sequence>
<proteinExistence type="inferred from homology"/>
<feature type="transmembrane region" description="Helical" evidence="10">
    <location>
        <begin position="169"/>
        <end position="190"/>
    </location>
</feature>
<name>A0AAU8K295_9ACTN</name>
<evidence type="ECO:0000259" key="11">
    <source>
        <dbReference type="SMART" id="SM00756"/>
    </source>
</evidence>
<dbReference type="CDD" id="cd12922">
    <property type="entry name" value="VKOR_5"/>
    <property type="match status" value="1"/>
</dbReference>
<feature type="transmembrane region" description="Helical" evidence="10">
    <location>
        <begin position="99"/>
        <end position="119"/>
    </location>
</feature>
<protein>
    <submittedName>
        <fullName evidence="12">Vitamin K epoxide reductase family protein</fullName>
    </submittedName>
</protein>
<comment type="similarity">
    <text evidence="2">Belongs to the VKOR family.</text>
</comment>
<dbReference type="EMBL" id="CP159872">
    <property type="protein sequence ID" value="XCM82716.1"/>
    <property type="molecule type" value="Genomic_DNA"/>
</dbReference>
<dbReference type="InterPro" id="IPR012932">
    <property type="entry name" value="VKOR"/>
</dbReference>
<evidence type="ECO:0000256" key="1">
    <source>
        <dbReference type="ARBA" id="ARBA00004141"/>
    </source>
</evidence>
<evidence type="ECO:0000256" key="7">
    <source>
        <dbReference type="ARBA" id="ARBA00023136"/>
    </source>
</evidence>
<evidence type="ECO:0000256" key="4">
    <source>
        <dbReference type="ARBA" id="ARBA00022719"/>
    </source>
</evidence>
<keyword evidence="8" id="KW-1015">Disulfide bond</keyword>
<evidence type="ECO:0000256" key="10">
    <source>
        <dbReference type="SAM" id="Phobius"/>
    </source>
</evidence>
<dbReference type="Pfam" id="PF07884">
    <property type="entry name" value="VKOR"/>
    <property type="match status" value="1"/>
</dbReference>
<keyword evidence="7 10" id="KW-0472">Membrane</keyword>
<evidence type="ECO:0000256" key="8">
    <source>
        <dbReference type="ARBA" id="ARBA00023157"/>
    </source>
</evidence>